<keyword evidence="1" id="KW-0472">Membrane</keyword>
<gene>
    <name evidence="2" type="ORF">CLV51_1011341</name>
</gene>
<evidence type="ECO:0000313" key="3">
    <source>
        <dbReference type="Proteomes" id="UP000240971"/>
    </source>
</evidence>
<comment type="caution">
    <text evidence="2">The sequence shown here is derived from an EMBL/GenBank/DDBJ whole genome shotgun (WGS) entry which is preliminary data.</text>
</comment>
<feature type="transmembrane region" description="Helical" evidence="1">
    <location>
        <begin position="20"/>
        <end position="38"/>
    </location>
</feature>
<evidence type="ECO:0000313" key="2">
    <source>
        <dbReference type="EMBL" id="PSL49999.1"/>
    </source>
</evidence>
<keyword evidence="3" id="KW-1185">Reference proteome</keyword>
<reference evidence="2 3" key="1">
    <citation type="submission" date="2018-03" db="EMBL/GenBank/DDBJ databases">
        <title>Genomic Encyclopedia of Archaeal and Bacterial Type Strains, Phase II (KMG-II): from individual species to whole genera.</title>
        <authorList>
            <person name="Goeker M."/>
        </authorList>
    </citation>
    <scope>NUCLEOTIDE SEQUENCE [LARGE SCALE GENOMIC DNA]</scope>
    <source>
        <strain evidence="2 3">DSM 24859</strain>
    </source>
</reference>
<keyword evidence="1" id="KW-1133">Transmembrane helix</keyword>
<accession>A0A2P8HUU3</accession>
<organism evidence="2 3">
    <name type="scientific">Chitinophaga niastensis</name>
    <dbReference type="NCBI Taxonomy" id="536980"/>
    <lineage>
        <taxon>Bacteria</taxon>
        <taxon>Pseudomonadati</taxon>
        <taxon>Bacteroidota</taxon>
        <taxon>Chitinophagia</taxon>
        <taxon>Chitinophagales</taxon>
        <taxon>Chitinophagaceae</taxon>
        <taxon>Chitinophaga</taxon>
    </lineage>
</organism>
<dbReference type="AlphaFoldDB" id="A0A2P8HUU3"/>
<protein>
    <submittedName>
        <fullName evidence="2">Uncharacterized protein</fullName>
    </submittedName>
</protein>
<proteinExistence type="predicted"/>
<evidence type="ECO:0000256" key="1">
    <source>
        <dbReference type="SAM" id="Phobius"/>
    </source>
</evidence>
<sequence length="45" mass="5154">MSISTSETQLKAELRVYKNITRFLIIVLELITLCSVFTNSDVYLS</sequence>
<keyword evidence="1" id="KW-0812">Transmembrane</keyword>
<name>A0A2P8HUU3_CHINA</name>
<dbReference type="Proteomes" id="UP000240971">
    <property type="component" value="Unassembled WGS sequence"/>
</dbReference>
<dbReference type="EMBL" id="PYAW01000001">
    <property type="protein sequence ID" value="PSL49999.1"/>
    <property type="molecule type" value="Genomic_DNA"/>
</dbReference>